<sequence length="191" mass="20012">MIAPQDCALVLLAAGRSERFGDADKLQESFLGQPLAFHVVTALEDMPFKARIAVCSNTDLDFASRGYIVVQNGAPEDGMSGSVVLGVAAARALGCEAVVIALADMPRVTAAHVLRLLDAADGPDSVVASSNGLHPTPPALFGAGQFSTLLLLEGDSGARDLIRAGRRVIAPEAELLDIDRPEDLERLRALV</sequence>
<evidence type="ECO:0000313" key="4">
    <source>
        <dbReference type="Proteomes" id="UP000618591"/>
    </source>
</evidence>
<evidence type="ECO:0000256" key="1">
    <source>
        <dbReference type="ARBA" id="ARBA00022842"/>
    </source>
</evidence>
<dbReference type="CDD" id="cd04182">
    <property type="entry name" value="GT_2_like_f"/>
    <property type="match status" value="1"/>
</dbReference>
<proteinExistence type="predicted"/>
<accession>A0ABQ1H2R9</accession>
<reference evidence="4" key="1">
    <citation type="journal article" date="2019" name="Int. J. Syst. Evol. Microbiol.">
        <title>The Global Catalogue of Microorganisms (GCM) 10K type strain sequencing project: providing services to taxonomists for standard genome sequencing and annotation.</title>
        <authorList>
            <consortium name="The Broad Institute Genomics Platform"/>
            <consortium name="The Broad Institute Genome Sequencing Center for Infectious Disease"/>
            <person name="Wu L."/>
            <person name="Ma J."/>
        </authorList>
    </citation>
    <scope>NUCLEOTIDE SEQUENCE [LARGE SCALE GENOMIC DNA]</scope>
    <source>
        <strain evidence="4">CGMCC 1.10106</strain>
    </source>
</reference>
<dbReference type="RefSeq" id="WP_188448445.1">
    <property type="nucleotide sequence ID" value="NZ_BMDW01000018.1"/>
</dbReference>
<feature type="domain" description="MobA-like NTP transferase" evidence="2">
    <location>
        <begin position="10"/>
        <end position="166"/>
    </location>
</feature>
<dbReference type="PANTHER" id="PTHR43777:SF1">
    <property type="entry name" value="MOLYBDENUM COFACTOR CYTIDYLYLTRANSFERASE"/>
    <property type="match status" value="1"/>
</dbReference>
<name>A0ABQ1H2R9_9SPHN</name>
<dbReference type="Pfam" id="PF12804">
    <property type="entry name" value="NTP_transf_3"/>
    <property type="match status" value="1"/>
</dbReference>
<dbReference type="Gene3D" id="3.90.550.10">
    <property type="entry name" value="Spore Coat Polysaccharide Biosynthesis Protein SpsA, Chain A"/>
    <property type="match status" value="1"/>
</dbReference>
<dbReference type="InterPro" id="IPR029044">
    <property type="entry name" value="Nucleotide-diphossugar_trans"/>
</dbReference>
<evidence type="ECO:0000313" key="3">
    <source>
        <dbReference type="EMBL" id="GGA55597.1"/>
    </source>
</evidence>
<comment type="caution">
    <text evidence="3">The sequence shown here is derived from an EMBL/GenBank/DDBJ whole genome shotgun (WGS) entry which is preliminary data.</text>
</comment>
<dbReference type="SUPFAM" id="SSF53448">
    <property type="entry name" value="Nucleotide-diphospho-sugar transferases"/>
    <property type="match status" value="1"/>
</dbReference>
<dbReference type="InterPro" id="IPR025877">
    <property type="entry name" value="MobA-like_NTP_Trfase"/>
</dbReference>
<gene>
    <name evidence="3" type="ORF">GCM10011395_27540</name>
</gene>
<keyword evidence="4" id="KW-1185">Reference proteome</keyword>
<dbReference type="Proteomes" id="UP000618591">
    <property type="component" value="Unassembled WGS sequence"/>
</dbReference>
<keyword evidence="1" id="KW-0460">Magnesium</keyword>
<protein>
    <recommendedName>
        <fullName evidence="2">MobA-like NTP transferase domain-containing protein</fullName>
    </recommendedName>
</protein>
<evidence type="ECO:0000259" key="2">
    <source>
        <dbReference type="Pfam" id="PF12804"/>
    </source>
</evidence>
<dbReference type="EMBL" id="BMDW01000018">
    <property type="protein sequence ID" value="GGA55597.1"/>
    <property type="molecule type" value="Genomic_DNA"/>
</dbReference>
<organism evidence="3 4">
    <name type="scientific">Sphingomonas psychrolutea</name>
    <dbReference type="NCBI Taxonomy" id="1259676"/>
    <lineage>
        <taxon>Bacteria</taxon>
        <taxon>Pseudomonadati</taxon>
        <taxon>Pseudomonadota</taxon>
        <taxon>Alphaproteobacteria</taxon>
        <taxon>Sphingomonadales</taxon>
        <taxon>Sphingomonadaceae</taxon>
        <taxon>Sphingomonas</taxon>
    </lineage>
</organism>
<dbReference type="PANTHER" id="PTHR43777">
    <property type="entry name" value="MOLYBDENUM COFACTOR CYTIDYLYLTRANSFERASE"/>
    <property type="match status" value="1"/>
</dbReference>